<accession>A0A0C3JSJ0</accession>
<protein>
    <submittedName>
        <fullName evidence="2">Uncharacterized protein</fullName>
    </submittedName>
</protein>
<evidence type="ECO:0000313" key="3">
    <source>
        <dbReference type="Proteomes" id="UP000054217"/>
    </source>
</evidence>
<feature type="region of interest" description="Disordered" evidence="1">
    <location>
        <begin position="283"/>
        <end position="500"/>
    </location>
</feature>
<feature type="region of interest" description="Disordered" evidence="1">
    <location>
        <begin position="77"/>
        <end position="106"/>
    </location>
</feature>
<feature type="compositionally biased region" description="Polar residues" evidence="1">
    <location>
        <begin position="397"/>
        <end position="413"/>
    </location>
</feature>
<sequence>MVFGIFTRKPPIPPSVSPEQSRATTDSAEPRPISTSRLPTPTPSTVSIPASARQSPLRFPTSLRAVFAGSTSELAVGYPDAGTGDGGESPAAQPPLTPSPPPPIAGDSKALYDLMLTIPPKTLHAYTLAHLRALSPEPSSSTLYNSPGTRPPISPPSPETVTKLHNFFATLAPPPLLHCVRCHAEFYAIENEEKDKACRVPHDDESALVSRVTGGGYETLWGCCGKTVEGNGGEGPPDGWCYEGRHTTDTKRARFRADSTIHDDKLTSCLKLNCRGIRDTLPRPSEHLLAQSSSTRKSNASPARSHGVASVTRKRPRKSINKDLSSASEDEQEHASHRGRAQKCEDAGDSSMIIDNPPPKVKAKAKPRPVSRVRPPNSASTTTSLPPLPSKPISTSNTPKSAQKPKSTSRTLLSQSQKQDASDSDTSSRVRPRTRSLVRKQSKVDSTRLRRSARESSQSSPLRKATQGSEGDGDGGGSTDNRGDDREEGTRGRKKRRTGA</sequence>
<feature type="compositionally biased region" description="Basic and acidic residues" evidence="1">
    <location>
        <begin position="481"/>
        <end position="491"/>
    </location>
</feature>
<reference evidence="2 3" key="1">
    <citation type="submission" date="2014-04" db="EMBL/GenBank/DDBJ databases">
        <authorList>
            <consortium name="DOE Joint Genome Institute"/>
            <person name="Kuo A."/>
            <person name="Kohler A."/>
            <person name="Costa M.D."/>
            <person name="Nagy L.G."/>
            <person name="Floudas D."/>
            <person name="Copeland A."/>
            <person name="Barry K.W."/>
            <person name="Cichocki N."/>
            <person name="Veneault-Fourrey C."/>
            <person name="LaButti K."/>
            <person name="Lindquist E.A."/>
            <person name="Lipzen A."/>
            <person name="Lundell T."/>
            <person name="Morin E."/>
            <person name="Murat C."/>
            <person name="Sun H."/>
            <person name="Tunlid A."/>
            <person name="Henrissat B."/>
            <person name="Grigoriev I.V."/>
            <person name="Hibbett D.S."/>
            <person name="Martin F."/>
            <person name="Nordberg H.P."/>
            <person name="Cantor M.N."/>
            <person name="Hua S.X."/>
        </authorList>
    </citation>
    <scope>NUCLEOTIDE SEQUENCE [LARGE SCALE GENOMIC DNA]</scope>
    <source>
        <strain evidence="2 3">Marx 270</strain>
    </source>
</reference>
<evidence type="ECO:0000313" key="2">
    <source>
        <dbReference type="EMBL" id="KIO00437.1"/>
    </source>
</evidence>
<proteinExistence type="predicted"/>
<dbReference type="HOGENOM" id="CLU_036935_0_0_1"/>
<dbReference type="EMBL" id="KN831996">
    <property type="protein sequence ID" value="KIO00437.1"/>
    <property type="molecule type" value="Genomic_DNA"/>
</dbReference>
<feature type="compositionally biased region" description="Basic and acidic residues" evidence="1">
    <location>
        <begin position="442"/>
        <end position="454"/>
    </location>
</feature>
<feature type="compositionally biased region" description="Polar residues" evidence="1">
    <location>
        <begin position="17"/>
        <end position="27"/>
    </location>
</feature>
<gene>
    <name evidence="2" type="ORF">M404DRAFT_1003880</name>
</gene>
<dbReference type="PANTHER" id="PTHR48125">
    <property type="entry name" value="LP07818P1"/>
    <property type="match status" value="1"/>
</dbReference>
<feature type="compositionally biased region" description="Low complexity" evidence="1">
    <location>
        <begin position="414"/>
        <end position="427"/>
    </location>
</feature>
<feature type="compositionally biased region" description="Pro residues" evidence="1">
    <location>
        <begin position="149"/>
        <end position="158"/>
    </location>
</feature>
<feature type="compositionally biased region" description="Low complexity" evidence="1">
    <location>
        <begin position="372"/>
        <end position="396"/>
    </location>
</feature>
<reference evidence="3" key="2">
    <citation type="submission" date="2015-01" db="EMBL/GenBank/DDBJ databases">
        <title>Evolutionary Origins and Diversification of the Mycorrhizal Mutualists.</title>
        <authorList>
            <consortium name="DOE Joint Genome Institute"/>
            <consortium name="Mycorrhizal Genomics Consortium"/>
            <person name="Kohler A."/>
            <person name="Kuo A."/>
            <person name="Nagy L.G."/>
            <person name="Floudas D."/>
            <person name="Copeland A."/>
            <person name="Barry K.W."/>
            <person name="Cichocki N."/>
            <person name="Veneault-Fourrey C."/>
            <person name="LaButti K."/>
            <person name="Lindquist E.A."/>
            <person name="Lipzen A."/>
            <person name="Lundell T."/>
            <person name="Morin E."/>
            <person name="Murat C."/>
            <person name="Riley R."/>
            <person name="Ohm R."/>
            <person name="Sun H."/>
            <person name="Tunlid A."/>
            <person name="Henrissat B."/>
            <person name="Grigoriev I.V."/>
            <person name="Hibbett D.S."/>
            <person name="Martin F."/>
        </authorList>
    </citation>
    <scope>NUCLEOTIDE SEQUENCE [LARGE SCALE GENOMIC DNA]</scope>
    <source>
        <strain evidence="3">Marx 270</strain>
    </source>
</reference>
<feature type="compositionally biased region" description="Low complexity" evidence="1">
    <location>
        <begin position="30"/>
        <end position="47"/>
    </location>
</feature>
<dbReference type="AlphaFoldDB" id="A0A0C3JSJ0"/>
<organism evidence="2 3">
    <name type="scientific">Pisolithus tinctorius Marx 270</name>
    <dbReference type="NCBI Taxonomy" id="870435"/>
    <lineage>
        <taxon>Eukaryota</taxon>
        <taxon>Fungi</taxon>
        <taxon>Dikarya</taxon>
        <taxon>Basidiomycota</taxon>
        <taxon>Agaricomycotina</taxon>
        <taxon>Agaricomycetes</taxon>
        <taxon>Agaricomycetidae</taxon>
        <taxon>Boletales</taxon>
        <taxon>Sclerodermatineae</taxon>
        <taxon>Pisolithaceae</taxon>
        <taxon>Pisolithus</taxon>
    </lineage>
</organism>
<name>A0A0C3JSJ0_PISTI</name>
<feature type="compositionally biased region" description="Polar residues" evidence="1">
    <location>
        <begin position="290"/>
        <end position="302"/>
    </location>
</feature>
<feature type="region of interest" description="Disordered" evidence="1">
    <location>
        <begin position="1"/>
        <end position="55"/>
    </location>
</feature>
<evidence type="ECO:0000256" key="1">
    <source>
        <dbReference type="SAM" id="MobiDB-lite"/>
    </source>
</evidence>
<feature type="compositionally biased region" description="Basic residues" evidence="1">
    <location>
        <begin position="430"/>
        <end position="441"/>
    </location>
</feature>
<dbReference type="InParanoid" id="A0A0C3JSJ0"/>
<dbReference type="Proteomes" id="UP000054217">
    <property type="component" value="Unassembled WGS sequence"/>
</dbReference>
<feature type="compositionally biased region" description="Basic residues" evidence="1">
    <location>
        <begin position="361"/>
        <end position="371"/>
    </location>
</feature>
<keyword evidence="3" id="KW-1185">Reference proteome</keyword>
<dbReference type="PANTHER" id="PTHR48125:SF12">
    <property type="entry name" value="AT HOOK TRANSCRIPTION FACTOR FAMILY-RELATED"/>
    <property type="match status" value="1"/>
</dbReference>
<dbReference type="OrthoDB" id="3245731at2759"/>
<feature type="region of interest" description="Disordered" evidence="1">
    <location>
        <begin position="138"/>
        <end position="158"/>
    </location>
</feature>
<feature type="compositionally biased region" description="Pro residues" evidence="1">
    <location>
        <begin position="92"/>
        <end position="104"/>
    </location>
</feature>